<dbReference type="Proteomes" id="UP000824469">
    <property type="component" value="Unassembled WGS sequence"/>
</dbReference>
<accession>A0AA38G9Q6</accession>
<comment type="caution">
    <text evidence="1">The sequence shown here is derived from an EMBL/GenBank/DDBJ whole genome shotgun (WGS) entry which is preliminary data.</text>
</comment>
<proteinExistence type="predicted"/>
<organism evidence="1 2">
    <name type="scientific">Taxus chinensis</name>
    <name type="common">Chinese yew</name>
    <name type="synonym">Taxus wallichiana var. chinensis</name>
    <dbReference type="NCBI Taxonomy" id="29808"/>
    <lineage>
        <taxon>Eukaryota</taxon>
        <taxon>Viridiplantae</taxon>
        <taxon>Streptophyta</taxon>
        <taxon>Embryophyta</taxon>
        <taxon>Tracheophyta</taxon>
        <taxon>Spermatophyta</taxon>
        <taxon>Pinopsida</taxon>
        <taxon>Pinidae</taxon>
        <taxon>Conifers II</taxon>
        <taxon>Cupressales</taxon>
        <taxon>Taxaceae</taxon>
        <taxon>Taxus</taxon>
    </lineage>
</organism>
<dbReference type="AlphaFoldDB" id="A0AA38G9Q6"/>
<name>A0AA38G9Q6_TAXCH</name>
<feature type="non-terminal residue" evidence="1">
    <location>
        <position position="115"/>
    </location>
</feature>
<evidence type="ECO:0000313" key="1">
    <source>
        <dbReference type="EMBL" id="KAH9317760.1"/>
    </source>
</evidence>
<gene>
    <name evidence="1" type="ORF">KI387_019529</name>
</gene>
<keyword evidence="2" id="KW-1185">Reference proteome</keyword>
<protein>
    <submittedName>
        <fullName evidence="1">Uncharacterized protein</fullName>
    </submittedName>
</protein>
<reference evidence="1 2" key="1">
    <citation type="journal article" date="2021" name="Nat. Plants">
        <title>The Taxus genome provides insights into paclitaxel biosynthesis.</title>
        <authorList>
            <person name="Xiong X."/>
            <person name="Gou J."/>
            <person name="Liao Q."/>
            <person name="Li Y."/>
            <person name="Zhou Q."/>
            <person name="Bi G."/>
            <person name="Li C."/>
            <person name="Du R."/>
            <person name="Wang X."/>
            <person name="Sun T."/>
            <person name="Guo L."/>
            <person name="Liang H."/>
            <person name="Lu P."/>
            <person name="Wu Y."/>
            <person name="Zhang Z."/>
            <person name="Ro D.K."/>
            <person name="Shang Y."/>
            <person name="Huang S."/>
            <person name="Yan J."/>
        </authorList>
    </citation>
    <scope>NUCLEOTIDE SEQUENCE [LARGE SCALE GENOMIC DNA]</scope>
    <source>
        <strain evidence="1">Ta-2019</strain>
    </source>
</reference>
<evidence type="ECO:0000313" key="2">
    <source>
        <dbReference type="Proteomes" id="UP000824469"/>
    </source>
</evidence>
<sequence length="115" mass="12778">MGDATVEKPAHQRSAKIGMFDPKKCFSGHEIKSVGGVLTAAIEEDVVVHNINKQHRAFQLLIRSISSAVSCSSKTSDNASNWSYSSSDVESMYRATRKYSAKMERHSEKGRRWAS</sequence>
<dbReference type="EMBL" id="JAHRHJ020000004">
    <property type="protein sequence ID" value="KAH9317760.1"/>
    <property type="molecule type" value="Genomic_DNA"/>
</dbReference>